<evidence type="ECO:0000313" key="3">
    <source>
        <dbReference type="Proteomes" id="UP000320184"/>
    </source>
</evidence>
<dbReference type="Proteomes" id="UP000320184">
    <property type="component" value="Unassembled WGS sequence"/>
</dbReference>
<comment type="caution">
    <text evidence="2">The sequence shown here is derived from an EMBL/GenBank/DDBJ whole genome shotgun (WGS) entry which is preliminary data.</text>
</comment>
<protein>
    <submittedName>
        <fullName evidence="2">Uncharacterized protein</fullName>
    </submittedName>
</protein>
<dbReference type="PANTHER" id="PTHR16214">
    <property type="entry name" value="TRANSMEMBRANE PROTEIN 260"/>
    <property type="match status" value="1"/>
</dbReference>
<keyword evidence="1" id="KW-0812">Transmembrane</keyword>
<sequence length="489" mass="54194">MLFLRWLDGASEPVESGPPGPRAARVPGGAFAFLLGLSLTNHMTTVLWAPGLLVFAYARLGGFRRLLASVVPLIPAFLLGLLPYAWLPIRSAMGPRFDWGGTHTLHGLIDHLTAREFRSWMFSGAATVGPQLRYVAYHLARDLGWAGVVPALLGAVLLARRRPALAATTALLIGVPALFACGYHIRELESYLLGCVLGLGILVAAGLLGILERFGSRWALATGLCLAALNGVLHWHDCDESRNRLVEDLTTNELESLPPRAVLFTRQWDYSLAASYYFQEVEGLRRDVVVVSPDLLRYGWYVDELARRAPALWACAGLEGAEYRAALRPFERHRPFAAEAIQAARWTCIDSLCARAMRQRPVLCTSEMDTLLRGPWTQVPIGLALELRPDSAYRAESPPRYRFEPWVGHMDGFIATTHWIYASSFARRADYERAHGRPGLCRRYLELATRVDPGIRLDRVPPLPLDGNPIVAQTAGFFARLSRRAPNSP</sequence>
<proteinExistence type="predicted"/>
<gene>
    <name evidence="2" type="ORF">E6K73_03825</name>
</gene>
<feature type="transmembrane region" description="Helical" evidence="1">
    <location>
        <begin position="191"/>
        <end position="211"/>
    </location>
</feature>
<feature type="transmembrane region" description="Helical" evidence="1">
    <location>
        <begin position="66"/>
        <end position="87"/>
    </location>
</feature>
<evidence type="ECO:0000256" key="1">
    <source>
        <dbReference type="SAM" id="Phobius"/>
    </source>
</evidence>
<feature type="transmembrane region" description="Helical" evidence="1">
    <location>
        <begin position="30"/>
        <end position="54"/>
    </location>
</feature>
<keyword evidence="1" id="KW-1133">Transmembrane helix</keyword>
<reference evidence="2 3" key="1">
    <citation type="journal article" date="2019" name="Nat. Microbiol.">
        <title>Mediterranean grassland soil C-N compound turnover is dependent on rainfall and depth, and is mediated by genomically divergent microorganisms.</title>
        <authorList>
            <person name="Diamond S."/>
            <person name="Andeer P.F."/>
            <person name="Li Z."/>
            <person name="Crits-Christoph A."/>
            <person name="Burstein D."/>
            <person name="Anantharaman K."/>
            <person name="Lane K.R."/>
            <person name="Thomas B.C."/>
            <person name="Pan C."/>
            <person name="Northen T.R."/>
            <person name="Banfield J.F."/>
        </authorList>
    </citation>
    <scope>NUCLEOTIDE SEQUENCE [LARGE SCALE GENOMIC DNA]</scope>
    <source>
        <strain evidence="2">WS_3</strain>
    </source>
</reference>
<dbReference type="AlphaFoldDB" id="A0A538SL44"/>
<dbReference type="PANTHER" id="PTHR16214:SF3">
    <property type="entry name" value="TRANSMEMBRANE PROTEIN 260"/>
    <property type="match status" value="1"/>
</dbReference>
<feature type="transmembrane region" description="Helical" evidence="1">
    <location>
        <begin position="164"/>
        <end position="185"/>
    </location>
</feature>
<keyword evidence="1" id="KW-0472">Membrane</keyword>
<dbReference type="EMBL" id="VBOT01000045">
    <property type="protein sequence ID" value="TMQ52096.1"/>
    <property type="molecule type" value="Genomic_DNA"/>
</dbReference>
<name>A0A538SL44_UNCEI</name>
<accession>A0A538SL44</accession>
<organism evidence="2 3">
    <name type="scientific">Eiseniibacteriota bacterium</name>
    <dbReference type="NCBI Taxonomy" id="2212470"/>
    <lineage>
        <taxon>Bacteria</taxon>
        <taxon>Candidatus Eiseniibacteriota</taxon>
    </lineage>
</organism>
<evidence type="ECO:0000313" key="2">
    <source>
        <dbReference type="EMBL" id="TMQ52096.1"/>
    </source>
</evidence>
<dbReference type="InterPro" id="IPR052724">
    <property type="entry name" value="GT117_domain-containing"/>
</dbReference>